<dbReference type="Proteomes" id="UP000198623">
    <property type="component" value="Unassembled WGS sequence"/>
</dbReference>
<comment type="similarity">
    <text evidence="2 8">Belongs to the MreD family.</text>
</comment>
<reference evidence="11" key="1">
    <citation type="submission" date="2016-10" db="EMBL/GenBank/DDBJ databases">
        <authorList>
            <person name="Varghese N."/>
            <person name="Submissions S."/>
        </authorList>
    </citation>
    <scope>NUCLEOTIDE SEQUENCE [LARGE SCALE GENOMIC DNA]</scope>
    <source>
        <strain evidence="11">CGMCC 1.10971</strain>
    </source>
</reference>
<feature type="transmembrane region" description="Helical" evidence="9">
    <location>
        <begin position="133"/>
        <end position="152"/>
    </location>
</feature>
<dbReference type="NCBIfam" id="TIGR03426">
    <property type="entry name" value="shape_MreD"/>
    <property type="match status" value="1"/>
</dbReference>
<accession>A0A1I2UIC1</accession>
<dbReference type="GO" id="GO:0008360">
    <property type="term" value="P:regulation of cell shape"/>
    <property type="evidence" value="ECO:0007669"/>
    <property type="project" value="UniProtKB-UniRule"/>
</dbReference>
<keyword evidence="4 9" id="KW-0812">Transmembrane</keyword>
<keyword evidence="7 8" id="KW-0472">Membrane</keyword>
<comment type="subcellular location">
    <subcellularLocation>
        <location evidence="8">Cell inner membrane</location>
    </subcellularLocation>
    <subcellularLocation>
        <location evidence="1">Cell membrane</location>
        <topology evidence="1">Multi-pass membrane protein</topology>
    </subcellularLocation>
</comment>
<evidence type="ECO:0000256" key="8">
    <source>
        <dbReference type="PIRNR" id="PIRNR018472"/>
    </source>
</evidence>
<proteinExistence type="inferred from homology"/>
<feature type="transmembrane region" description="Helical" evidence="9">
    <location>
        <begin position="39"/>
        <end position="61"/>
    </location>
</feature>
<feature type="transmembrane region" description="Helical" evidence="9">
    <location>
        <begin position="104"/>
        <end position="121"/>
    </location>
</feature>
<dbReference type="RefSeq" id="WP_090729387.1">
    <property type="nucleotide sequence ID" value="NZ_FOOU01000013.1"/>
</dbReference>
<evidence type="ECO:0000256" key="6">
    <source>
        <dbReference type="ARBA" id="ARBA00022989"/>
    </source>
</evidence>
<dbReference type="PANTHER" id="PTHR37484:SF1">
    <property type="entry name" value="ROD SHAPE-DETERMINING PROTEIN MRED"/>
    <property type="match status" value="1"/>
</dbReference>
<feature type="transmembrane region" description="Helical" evidence="9">
    <location>
        <begin position="6"/>
        <end position="27"/>
    </location>
</feature>
<evidence type="ECO:0000256" key="7">
    <source>
        <dbReference type="ARBA" id="ARBA00023136"/>
    </source>
</evidence>
<evidence type="ECO:0000256" key="3">
    <source>
        <dbReference type="ARBA" id="ARBA00022475"/>
    </source>
</evidence>
<evidence type="ECO:0000256" key="4">
    <source>
        <dbReference type="ARBA" id="ARBA00022692"/>
    </source>
</evidence>
<comment type="function">
    <text evidence="8">Involved in formation of the rod shape of the cell. May also contribute to regulation of formation of penicillin-binding proteins.</text>
</comment>
<evidence type="ECO:0000256" key="9">
    <source>
        <dbReference type="SAM" id="Phobius"/>
    </source>
</evidence>
<dbReference type="PIRSF" id="PIRSF018472">
    <property type="entry name" value="MreD_proteobac"/>
    <property type="match status" value="1"/>
</dbReference>
<dbReference type="InterPro" id="IPR026034">
    <property type="entry name" value="MreD_proteobac"/>
</dbReference>
<keyword evidence="8" id="KW-0997">Cell inner membrane</keyword>
<dbReference type="Pfam" id="PF04093">
    <property type="entry name" value="MreD"/>
    <property type="match status" value="1"/>
</dbReference>
<dbReference type="PANTHER" id="PTHR37484">
    <property type="entry name" value="ROD SHAPE-DETERMINING PROTEIN MRED"/>
    <property type="match status" value="1"/>
</dbReference>
<dbReference type="AlphaFoldDB" id="A0A1I2UIC1"/>
<evidence type="ECO:0000313" key="11">
    <source>
        <dbReference type="Proteomes" id="UP000198623"/>
    </source>
</evidence>
<dbReference type="EMBL" id="FOOU01000013">
    <property type="protein sequence ID" value="SFG76914.1"/>
    <property type="molecule type" value="Genomic_DNA"/>
</dbReference>
<sequence length="162" mass="18391">MNERHNGGVLIVIGTLIIGFILSQMPLPAMFVWWRPEWVAMIVIYWVMALPHRFGIGMAWVSGLALDVLKGSLLGMNALSLTMVAFLTLILHKRLRMYPLWQQAMMVLVLVGINQLIFHWIQSLSGSTGDSLIFLLPAVVSAILWPWVFVILRGIRRTFHVN</sequence>
<organism evidence="10 11">
    <name type="scientific">Neptunomonas qingdaonensis</name>
    <dbReference type="NCBI Taxonomy" id="1045558"/>
    <lineage>
        <taxon>Bacteria</taxon>
        <taxon>Pseudomonadati</taxon>
        <taxon>Pseudomonadota</taxon>
        <taxon>Gammaproteobacteria</taxon>
        <taxon>Oceanospirillales</taxon>
        <taxon>Oceanospirillaceae</taxon>
        <taxon>Neptunomonas</taxon>
    </lineage>
</organism>
<keyword evidence="11" id="KW-1185">Reference proteome</keyword>
<keyword evidence="6 9" id="KW-1133">Transmembrane helix</keyword>
<evidence type="ECO:0000256" key="2">
    <source>
        <dbReference type="ARBA" id="ARBA00007776"/>
    </source>
</evidence>
<evidence type="ECO:0000256" key="5">
    <source>
        <dbReference type="ARBA" id="ARBA00022960"/>
    </source>
</evidence>
<feature type="transmembrane region" description="Helical" evidence="9">
    <location>
        <begin position="73"/>
        <end position="92"/>
    </location>
</feature>
<keyword evidence="3 8" id="KW-1003">Cell membrane</keyword>
<protein>
    <recommendedName>
        <fullName evidence="8">Rod shape-determining protein MreD</fullName>
    </recommendedName>
</protein>
<dbReference type="OrthoDB" id="6647425at2"/>
<evidence type="ECO:0000313" key="10">
    <source>
        <dbReference type="EMBL" id="SFG76914.1"/>
    </source>
</evidence>
<gene>
    <name evidence="10" type="ORF">SAMN05216175_11347</name>
</gene>
<dbReference type="GO" id="GO:0005886">
    <property type="term" value="C:plasma membrane"/>
    <property type="evidence" value="ECO:0007669"/>
    <property type="project" value="UniProtKB-SubCell"/>
</dbReference>
<dbReference type="STRING" id="1045558.SAMN05216175_11347"/>
<evidence type="ECO:0000256" key="1">
    <source>
        <dbReference type="ARBA" id="ARBA00004651"/>
    </source>
</evidence>
<keyword evidence="5 8" id="KW-0133">Cell shape</keyword>
<name>A0A1I2UIC1_9GAMM</name>
<dbReference type="InterPro" id="IPR007227">
    <property type="entry name" value="Cell_shape_determining_MreD"/>
</dbReference>